<accession>A0A3M0G7R7</accession>
<dbReference type="EMBL" id="REFV01000004">
    <property type="protein sequence ID" value="RMB61070.1"/>
    <property type="molecule type" value="Genomic_DNA"/>
</dbReference>
<organism evidence="1 2">
    <name type="scientific">Dokdonia sinensis</name>
    <dbReference type="NCBI Taxonomy" id="2479847"/>
    <lineage>
        <taxon>Bacteria</taxon>
        <taxon>Pseudomonadati</taxon>
        <taxon>Bacteroidota</taxon>
        <taxon>Flavobacteriia</taxon>
        <taxon>Flavobacteriales</taxon>
        <taxon>Flavobacteriaceae</taxon>
        <taxon>Dokdonia</taxon>
    </lineage>
</organism>
<protein>
    <submittedName>
        <fullName evidence="1">Peptidoglycan-binding protein LysM</fullName>
    </submittedName>
</protein>
<dbReference type="InterPro" id="IPR023346">
    <property type="entry name" value="Lysozyme-like_dom_sf"/>
</dbReference>
<comment type="caution">
    <text evidence="1">The sequence shown here is derived from an EMBL/GenBank/DDBJ whole genome shotgun (WGS) entry which is preliminary data.</text>
</comment>
<evidence type="ECO:0000313" key="1">
    <source>
        <dbReference type="EMBL" id="RMB61070.1"/>
    </source>
</evidence>
<dbReference type="Proteomes" id="UP000281985">
    <property type="component" value="Unassembled WGS sequence"/>
</dbReference>
<evidence type="ECO:0000313" key="2">
    <source>
        <dbReference type="Proteomes" id="UP000281985"/>
    </source>
</evidence>
<dbReference type="OrthoDB" id="1143238at2"/>
<gene>
    <name evidence="1" type="ORF">EAX61_06225</name>
</gene>
<dbReference type="AlphaFoldDB" id="A0A3M0G7R7"/>
<reference evidence="1 2" key="1">
    <citation type="submission" date="2018-10" db="EMBL/GenBank/DDBJ databases">
        <title>Dokdonia luteus sp. nov., isolated from sea water.</title>
        <authorList>
            <person name="Zhou L.Y."/>
            <person name="Du Z.J."/>
        </authorList>
    </citation>
    <scope>NUCLEOTIDE SEQUENCE [LARGE SCALE GENOMIC DNA]</scope>
    <source>
        <strain evidence="1 2">SH27</strain>
    </source>
</reference>
<keyword evidence="2" id="KW-1185">Reference proteome</keyword>
<dbReference type="RefSeq" id="WP_121916804.1">
    <property type="nucleotide sequence ID" value="NZ_REFV01000004.1"/>
</dbReference>
<proteinExistence type="predicted"/>
<name>A0A3M0G7R7_9FLAO</name>
<dbReference type="SUPFAM" id="SSF53955">
    <property type="entry name" value="Lysozyme-like"/>
    <property type="match status" value="1"/>
</dbReference>
<sequence length="211" mass="23154">MKRRYILLLVLLPVAFMTFSGFTMNNSKTIADFSFEPSSYDVPSIEEVKGDFPGGHTSLTLGKTYLGFKEALAFSESSGNYFAVNRLGYKGRYQFGKSALKWVGVKNSKQFMQSPLLQEAAFDALVAKNKFVLRNHIATYNGKTIGGVKVTESGLIAAAHLCGAGNVKKFLETNGEYIFADANNVPLTKYLNHFKDYDTSTVPANANAKVS</sequence>